<evidence type="ECO:0000313" key="3">
    <source>
        <dbReference type="Proteomes" id="UP000178650"/>
    </source>
</evidence>
<comment type="caution">
    <text evidence="2">The sequence shown here is derived from an EMBL/GenBank/DDBJ whole genome shotgun (WGS) entry which is preliminary data.</text>
</comment>
<dbReference type="PROSITE" id="PS50280">
    <property type="entry name" value="SET"/>
    <property type="match status" value="1"/>
</dbReference>
<dbReference type="InterPro" id="IPR001214">
    <property type="entry name" value="SET_dom"/>
</dbReference>
<dbReference type="InterPro" id="IPR046341">
    <property type="entry name" value="SET_dom_sf"/>
</dbReference>
<dbReference type="STRING" id="1802223.A2358_01775"/>
<evidence type="ECO:0000259" key="1">
    <source>
        <dbReference type="PROSITE" id="PS50280"/>
    </source>
</evidence>
<dbReference type="EMBL" id="MHPJ01000017">
    <property type="protein sequence ID" value="OGZ78585.1"/>
    <property type="molecule type" value="Genomic_DNA"/>
</dbReference>
<reference evidence="2 3" key="1">
    <citation type="journal article" date="2016" name="Nat. Commun.">
        <title>Thousands of microbial genomes shed light on interconnected biogeochemical processes in an aquifer system.</title>
        <authorList>
            <person name="Anantharaman K."/>
            <person name="Brown C.T."/>
            <person name="Hug L.A."/>
            <person name="Sharon I."/>
            <person name="Castelle C.J."/>
            <person name="Probst A.J."/>
            <person name="Thomas B.C."/>
            <person name="Singh A."/>
            <person name="Wilkins M.J."/>
            <person name="Karaoz U."/>
            <person name="Brodie E.L."/>
            <person name="Williams K.H."/>
            <person name="Hubbard S.S."/>
            <person name="Banfield J.F."/>
        </authorList>
    </citation>
    <scope>NUCLEOTIDE SEQUENCE [LARGE SCALE GENOMIC DNA]</scope>
</reference>
<proteinExistence type="predicted"/>
<protein>
    <recommendedName>
        <fullName evidence="1">SET domain-containing protein</fullName>
    </recommendedName>
</protein>
<gene>
    <name evidence="2" type="ORF">A2358_01775</name>
</gene>
<dbReference type="Pfam" id="PF00856">
    <property type="entry name" value="SET"/>
    <property type="match status" value="1"/>
</dbReference>
<dbReference type="Proteomes" id="UP000178650">
    <property type="component" value="Unassembled WGS sequence"/>
</dbReference>
<organism evidence="2 3">
    <name type="scientific">Candidatus Staskawiczbacteria bacterium RIFOXYB1_FULL_37_44</name>
    <dbReference type="NCBI Taxonomy" id="1802223"/>
    <lineage>
        <taxon>Bacteria</taxon>
        <taxon>Candidatus Staskawicziibacteriota</taxon>
    </lineage>
</organism>
<dbReference type="AlphaFoldDB" id="A0A1G2IUX3"/>
<accession>A0A1G2IUX3</accession>
<evidence type="ECO:0000313" key="2">
    <source>
        <dbReference type="EMBL" id="OGZ78585.1"/>
    </source>
</evidence>
<dbReference type="Gene3D" id="2.170.270.10">
    <property type="entry name" value="SET domain"/>
    <property type="match status" value="1"/>
</dbReference>
<name>A0A1G2IUX3_9BACT</name>
<dbReference type="SUPFAM" id="SSF82199">
    <property type="entry name" value="SET domain"/>
    <property type="match status" value="1"/>
</dbReference>
<sequence>MKIKQKILQNLKNTYCKLKPSKIEGVGVYAVREIPKGKDPFFGIKNNKWHKFEIKEFKKTDKEILKLIDDFFVIEKDGSVYIPETGLNGIDISFFVNNSKKPNLKIIGDGKNEALVFKTLRKIKKGEELTVSYSTYDEKYK</sequence>
<feature type="domain" description="SET" evidence="1">
    <location>
        <begin position="16"/>
        <end position="134"/>
    </location>
</feature>